<accession>A0A8J3Q7G5</accession>
<dbReference type="EMBL" id="BONY01000017">
    <property type="protein sequence ID" value="GIH05235.1"/>
    <property type="molecule type" value="Genomic_DNA"/>
</dbReference>
<dbReference type="AlphaFoldDB" id="A0A8J3Q7G5"/>
<organism evidence="2 3">
    <name type="scientific">Rhizocola hellebori</name>
    <dbReference type="NCBI Taxonomy" id="1392758"/>
    <lineage>
        <taxon>Bacteria</taxon>
        <taxon>Bacillati</taxon>
        <taxon>Actinomycetota</taxon>
        <taxon>Actinomycetes</taxon>
        <taxon>Micromonosporales</taxon>
        <taxon>Micromonosporaceae</taxon>
        <taxon>Rhizocola</taxon>
    </lineage>
</organism>
<dbReference type="SUPFAM" id="SSF52091">
    <property type="entry name" value="SpoIIaa-like"/>
    <property type="match status" value="1"/>
</dbReference>
<gene>
    <name evidence="2" type="ORF">Rhe02_33020</name>
</gene>
<dbReference type="PROSITE" id="PS50801">
    <property type="entry name" value="STAS"/>
    <property type="match status" value="1"/>
</dbReference>
<dbReference type="InterPro" id="IPR002645">
    <property type="entry name" value="STAS_dom"/>
</dbReference>
<evidence type="ECO:0000259" key="1">
    <source>
        <dbReference type="PROSITE" id="PS50801"/>
    </source>
</evidence>
<reference evidence="2" key="1">
    <citation type="submission" date="2021-01" db="EMBL/GenBank/DDBJ databases">
        <title>Whole genome shotgun sequence of Rhizocola hellebori NBRC 109834.</title>
        <authorList>
            <person name="Komaki H."/>
            <person name="Tamura T."/>
        </authorList>
    </citation>
    <scope>NUCLEOTIDE SEQUENCE</scope>
    <source>
        <strain evidence="2">NBRC 109834</strain>
    </source>
</reference>
<evidence type="ECO:0000313" key="3">
    <source>
        <dbReference type="Proteomes" id="UP000612899"/>
    </source>
</evidence>
<dbReference type="InterPro" id="IPR036513">
    <property type="entry name" value="STAS_dom_sf"/>
</dbReference>
<dbReference type="Proteomes" id="UP000612899">
    <property type="component" value="Unassembled WGS sequence"/>
</dbReference>
<dbReference type="RefSeq" id="WP_203909094.1">
    <property type="nucleotide sequence ID" value="NZ_BONY01000017.1"/>
</dbReference>
<keyword evidence="3" id="KW-1185">Reference proteome</keyword>
<comment type="caution">
    <text evidence="2">The sequence shown here is derived from an EMBL/GenBank/DDBJ whole genome shotgun (WGS) entry which is preliminary data.</text>
</comment>
<sequence>MNPLLHMRIRLEAHQITLAAIGQLTALTAHLLPKVVIGTLRRYATGSLHLDLSAITVVDYVGVVAIEDCEHETSRRGLALTISLPQIDQTPVAQLRPGARRTKWMRPMFNTGTICRQRTSMR</sequence>
<protein>
    <recommendedName>
        <fullName evidence="1">STAS domain-containing protein</fullName>
    </recommendedName>
</protein>
<proteinExistence type="predicted"/>
<name>A0A8J3Q7G5_9ACTN</name>
<evidence type="ECO:0000313" key="2">
    <source>
        <dbReference type="EMBL" id="GIH05235.1"/>
    </source>
</evidence>
<feature type="domain" description="STAS" evidence="1">
    <location>
        <begin position="5"/>
        <end position="83"/>
    </location>
</feature>